<accession>A0A3M4JUZ2</accession>
<dbReference type="EMBL" id="RBRA01000235">
    <property type="protein sequence ID" value="RMQ20857.1"/>
    <property type="molecule type" value="Genomic_DNA"/>
</dbReference>
<feature type="transmembrane region" description="Helical" evidence="2">
    <location>
        <begin position="93"/>
        <end position="111"/>
    </location>
</feature>
<feature type="transmembrane region" description="Helical" evidence="2">
    <location>
        <begin position="61"/>
        <end position="87"/>
    </location>
</feature>
<proteinExistence type="predicted"/>
<keyword evidence="2" id="KW-0812">Transmembrane</keyword>
<evidence type="ECO:0000313" key="4">
    <source>
        <dbReference type="Proteomes" id="UP000269044"/>
    </source>
</evidence>
<sequence>MSDHDSSNDYFDHTPGTAGEGSLIFASVFMAAVVGYVVFAAISTAVLNFKAPVSAEDLHLASWLVVPPSLSFICAFFSFMCIMGGALQTFRGSSLGLFLIMIGVLAMPTIFPSVSFRSAVLASEAKVGCYDYTSLACTKMLGLPSSATSDQSSKVERKTSAPIEVMAFLRAPFDVYKADQLNRMLDAQRQELKEEIRKGLHSQENTPPTSLVTNPAGEHYE</sequence>
<keyword evidence="2" id="KW-0472">Membrane</keyword>
<dbReference type="Proteomes" id="UP000269044">
    <property type="component" value="Unassembled WGS sequence"/>
</dbReference>
<name>A0A3M4JUZ2_9PSED</name>
<dbReference type="AlphaFoldDB" id="A0A3M4JUZ2"/>
<evidence type="ECO:0000256" key="1">
    <source>
        <dbReference type="SAM" id="MobiDB-lite"/>
    </source>
</evidence>
<evidence type="ECO:0008006" key="5">
    <source>
        <dbReference type="Google" id="ProtNLM"/>
    </source>
</evidence>
<keyword evidence="2" id="KW-1133">Transmembrane helix</keyword>
<dbReference type="RefSeq" id="WP_023383574.1">
    <property type="nucleotide sequence ID" value="NZ_RBRA01000235.1"/>
</dbReference>
<reference evidence="3 4" key="1">
    <citation type="submission" date="2018-08" db="EMBL/GenBank/DDBJ databases">
        <title>Recombination of ecologically and evolutionarily significant loci maintains genetic cohesion in the Pseudomonas syringae species complex.</title>
        <authorList>
            <person name="Dillon M."/>
            <person name="Thakur S."/>
            <person name="Almeida R.N.D."/>
            <person name="Weir B.S."/>
            <person name="Guttman D.S."/>
        </authorList>
    </citation>
    <scope>NUCLEOTIDE SEQUENCE [LARGE SCALE GENOMIC DNA]</scope>
    <source>
        <strain evidence="3 4">ICMP 13052</strain>
    </source>
</reference>
<organism evidence="3 4">
    <name type="scientific">Pseudomonas syringae pv. delphinii</name>
    <dbReference type="NCBI Taxonomy" id="192088"/>
    <lineage>
        <taxon>Bacteria</taxon>
        <taxon>Pseudomonadati</taxon>
        <taxon>Pseudomonadota</taxon>
        <taxon>Gammaproteobacteria</taxon>
        <taxon>Pseudomonadales</taxon>
        <taxon>Pseudomonadaceae</taxon>
        <taxon>Pseudomonas</taxon>
    </lineage>
</organism>
<evidence type="ECO:0000256" key="2">
    <source>
        <dbReference type="SAM" id="Phobius"/>
    </source>
</evidence>
<feature type="region of interest" description="Disordered" evidence="1">
    <location>
        <begin position="197"/>
        <end position="221"/>
    </location>
</feature>
<evidence type="ECO:0000313" key="3">
    <source>
        <dbReference type="EMBL" id="RMQ20857.1"/>
    </source>
</evidence>
<gene>
    <name evidence="3" type="ORF">ALQ08_200088</name>
</gene>
<protein>
    <recommendedName>
        <fullName evidence="5">Transmembrane protein</fullName>
    </recommendedName>
</protein>
<feature type="transmembrane region" description="Helical" evidence="2">
    <location>
        <begin position="23"/>
        <end position="49"/>
    </location>
</feature>
<feature type="compositionally biased region" description="Polar residues" evidence="1">
    <location>
        <begin position="202"/>
        <end position="213"/>
    </location>
</feature>
<comment type="caution">
    <text evidence="3">The sequence shown here is derived from an EMBL/GenBank/DDBJ whole genome shotgun (WGS) entry which is preliminary data.</text>
</comment>